<accession>A0ABN2P1D9</accession>
<sequence>MGRPVNVHTLPTGQLLQQYRELCLRLDPADAAQVRAVDVREEEILGRMAW</sequence>
<reference evidence="1 2" key="1">
    <citation type="journal article" date="2019" name="Int. J. Syst. Evol. Microbiol.">
        <title>The Global Catalogue of Microorganisms (GCM) 10K type strain sequencing project: providing services to taxonomists for standard genome sequencing and annotation.</title>
        <authorList>
            <consortium name="The Broad Institute Genomics Platform"/>
            <consortium name="The Broad Institute Genome Sequencing Center for Infectious Disease"/>
            <person name="Wu L."/>
            <person name="Ma J."/>
        </authorList>
    </citation>
    <scope>NUCLEOTIDE SEQUENCE [LARGE SCALE GENOMIC DNA]</scope>
    <source>
        <strain evidence="1 2">JCM 14046</strain>
    </source>
</reference>
<dbReference type="Proteomes" id="UP001501612">
    <property type="component" value="Unassembled WGS sequence"/>
</dbReference>
<evidence type="ECO:0000313" key="1">
    <source>
        <dbReference type="EMBL" id="GAA1909258.1"/>
    </source>
</evidence>
<evidence type="ECO:0008006" key="3">
    <source>
        <dbReference type="Google" id="ProtNLM"/>
    </source>
</evidence>
<organism evidence="1 2">
    <name type="scientific">Nocardioides lentus</name>
    <dbReference type="NCBI Taxonomy" id="338077"/>
    <lineage>
        <taxon>Bacteria</taxon>
        <taxon>Bacillati</taxon>
        <taxon>Actinomycetota</taxon>
        <taxon>Actinomycetes</taxon>
        <taxon>Propionibacteriales</taxon>
        <taxon>Nocardioidaceae</taxon>
        <taxon>Nocardioides</taxon>
    </lineage>
</organism>
<protein>
    <recommendedName>
        <fullName evidence="3">GNAT family N-acetyltransferase</fullName>
    </recommendedName>
</protein>
<comment type="caution">
    <text evidence="1">The sequence shown here is derived from an EMBL/GenBank/DDBJ whole genome shotgun (WGS) entry which is preliminary data.</text>
</comment>
<dbReference type="EMBL" id="BAAAMY010000002">
    <property type="protein sequence ID" value="GAA1909258.1"/>
    <property type="molecule type" value="Genomic_DNA"/>
</dbReference>
<name>A0ABN2P1D9_9ACTN</name>
<proteinExistence type="predicted"/>
<evidence type="ECO:0000313" key="2">
    <source>
        <dbReference type="Proteomes" id="UP001501612"/>
    </source>
</evidence>
<gene>
    <name evidence="1" type="ORF">GCM10009737_08090</name>
</gene>
<keyword evidence="2" id="KW-1185">Reference proteome</keyword>